<dbReference type="Gene3D" id="3.10.450.50">
    <property type="match status" value="1"/>
</dbReference>
<sequence length="142" mass="15867">MSERNVSEAAKTVIRRNTEEVQGGGDWALFDELFADDFVDHTPQPNSGADKAGVLGLYRKLREAFPDFRAVIHWQRADGDVVTTYKTYYGTHQGDFLGLAPTGKAIHFETVDAMRVQNGKITEHWGVANLYSALQQLNALPR</sequence>
<dbReference type="PANTHER" id="PTHR38436">
    <property type="entry name" value="POLYKETIDE CYCLASE SNOAL-LIKE DOMAIN"/>
    <property type="match status" value="1"/>
</dbReference>
<dbReference type="PANTHER" id="PTHR38436:SF1">
    <property type="entry name" value="ESTER CYCLASE"/>
    <property type="match status" value="1"/>
</dbReference>
<proteinExistence type="predicted"/>
<gene>
    <name evidence="1" type="ORF">PIN31115_05168</name>
</gene>
<dbReference type="SUPFAM" id="SSF54427">
    <property type="entry name" value="NTF2-like"/>
    <property type="match status" value="1"/>
</dbReference>
<name>A0A5E4Z7P7_9BURK</name>
<dbReference type="AlphaFoldDB" id="A0A5E4Z7P7"/>
<protein>
    <submittedName>
        <fullName evidence="1">Polyketide cyclase</fullName>
    </submittedName>
</protein>
<accession>A0A5E4Z7P7</accession>
<dbReference type="Pfam" id="PF07366">
    <property type="entry name" value="SnoaL"/>
    <property type="match status" value="1"/>
</dbReference>
<reference evidence="1 2" key="1">
    <citation type="submission" date="2019-08" db="EMBL/GenBank/DDBJ databases">
        <authorList>
            <person name="Peeters C."/>
        </authorList>
    </citation>
    <scope>NUCLEOTIDE SEQUENCE [LARGE SCALE GENOMIC DNA]</scope>
    <source>
        <strain evidence="1 2">LMG 31115</strain>
    </source>
</reference>
<dbReference type="InterPro" id="IPR032710">
    <property type="entry name" value="NTF2-like_dom_sf"/>
</dbReference>
<dbReference type="EMBL" id="CABPSI010000007">
    <property type="protein sequence ID" value="VVE57311.1"/>
    <property type="molecule type" value="Genomic_DNA"/>
</dbReference>
<dbReference type="RefSeq" id="WP_150686492.1">
    <property type="nucleotide sequence ID" value="NZ_CABPSI010000007.1"/>
</dbReference>
<dbReference type="Proteomes" id="UP000333828">
    <property type="component" value="Unassembled WGS sequence"/>
</dbReference>
<evidence type="ECO:0000313" key="2">
    <source>
        <dbReference type="Proteomes" id="UP000333828"/>
    </source>
</evidence>
<evidence type="ECO:0000313" key="1">
    <source>
        <dbReference type="EMBL" id="VVE57311.1"/>
    </source>
</evidence>
<organism evidence="1 2">
    <name type="scientific">Pandoraea iniqua</name>
    <dbReference type="NCBI Taxonomy" id="2508288"/>
    <lineage>
        <taxon>Bacteria</taxon>
        <taxon>Pseudomonadati</taxon>
        <taxon>Pseudomonadota</taxon>
        <taxon>Betaproteobacteria</taxon>
        <taxon>Burkholderiales</taxon>
        <taxon>Burkholderiaceae</taxon>
        <taxon>Pandoraea</taxon>
    </lineage>
</organism>
<keyword evidence="2" id="KW-1185">Reference proteome</keyword>
<dbReference type="GO" id="GO:0030638">
    <property type="term" value="P:polyketide metabolic process"/>
    <property type="evidence" value="ECO:0007669"/>
    <property type="project" value="InterPro"/>
</dbReference>
<dbReference type="InterPro" id="IPR009959">
    <property type="entry name" value="Cyclase_SnoaL-like"/>
</dbReference>